<feature type="transmembrane region" description="Helical" evidence="1">
    <location>
        <begin position="22"/>
        <end position="43"/>
    </location>
</feature>
<sequence length="181" mass="20663">MIALNAAPFEARLSRRKRIAKVVLALGLVSPMAAMAIAYFGFAPPIEGSLEWLCNIAFALILMSCIWLPIHVARQPDLLVRVDQSGFSGVWCLSFWSRVVLFFPLSEMDALQRSHRKRWLRAPEPVLRLYCGKTSTSVSLNPLPQLLFEDFETALRRFWPDLDDPIEQQQHRRNGLDSSPR</sequence>
<accession>A0A1Y5TAT0</accession>
<keyword evidence="1" id="KW-1133">Transmembrane helix</keyword>
<feature type="transmembrane region" description="Helical" evidence="1">
    <location>
        <begin position="49"/>
        <end position="73"/>
    </location>
</feature>
<gene>
    <name evidence="2" type="ORF">TRL7639_03160</name>
</gene>
<organism evidence="2 3">
    <name type="scientific">Falsiruegeria litorea R37</name>
    <dbReference type="NCBI Taxonomy" id="1200284"/>
    <lineage>
        <taxon>Bacteria</taxon>
        <taxon>Pseudomonadati</taxon>
        <taxon>Pseudomonadota</taxon>
        <taxon>Alphaproteobacteria</taxon>
        <taxon>Rhodobacterales</taxon>
        <taxon>Roseobacteraceae</taxon>
        <taxon>Falsiruegeria</taxon>
    </lineage>
</organism>
<protein>
    <submittedName>
        <fullName evidence="2">Uncharacterized protein</fullName>
    </submittedName>
</protein>
<dbReference type="Proteomes" id="UP000193077">
    <property type="component" value="Unassembled WGS sequence"/>
</dbReference>
<dbReference type="EMBL" id="FWFO01000002">
    <property type="protein sequence ID" value="SLN57802.1"/>
    <property type="molecule type" value="Genomic_DNA"/>
</dbReference>
<keyword evidence="3" id="KW-1185">Reference proteome</keyword>
<evidence type="ECO:0000313" key="2">
    <source>
        <dbReference type="EMBL" id="SLN57802.1"/>
    </source>
</evidence>
<evidence type="ECO:0000256" key="1">
    <source>
        <dbReference type="SAM" id="Phobius"/>
    </source>
</evidence>
<proteinExistence type="predicted"/>
<name>A0A1Y5TAT0_9RHOB</name>
<keyword evidence="1" id="KW-0812">Transmembrane</keyword>
<reference evidence="2 3" key="1">
    <citation type="submission" date="2017-03" db="EMBL/GenBank/DDBJ databases">
        <authorList>
            <person name="Afonso C.L."/>
            <person name="Miller P.J."/>
            <person name="Scott M.A."/>
            <person name="Spackman E."/>
            <person name="Goraichik I."/>
            <person name="Dimitrov K.M."/>
            <person name="Suarez D.L."/>
            <person name="Swayne D.E."/>
        </authorList>
    </citation>
    <scope>NUCLEOTIDE SEQUENCE [LARGE SCALE GENOMIC DNA]</scope>
    <source>
        <strain evidence="2 3">CECT 7639</strain>
    </source>
</reference>
<evidence type="ECO:0000313" key="3">
    <source>
        <dbReference type="Proteomes" id="UP000193077"/>
    </source>
</evidence>
<keyword evidence="1" id="KW-0472">Membrane</keyword>
<dbReference type="AlphaFoldDB" id="A0A1Y5TAT0"/>